<dbReference type="OrthoDB" id="3062869at2759"/>
<dbReference type="AlphaFoldDB" id="A0A9P0GFH4"/>
<reference evidence="2" key="1">
    <citation type="submission" date="2022-01" db="EMBL/GenBank/DDBJ databases">
        <authorList>
            <person name="King R."/>
        </authorList>
    </citation>
    <scope>NUCLEOTIDE SEQUENCE</scope>
</reference>
<dbReference type="PANTHER" id="PTHR47611:SF1">
    <property type="entry name" value="CCHC-TYPE DOMAIN-CONTAINING PROTEIN"/>
    <property type="match status" value="1"/>
</dbReference>
<gene>
    <name evidence="2" type="ORF">PSYICH_LOCUS14341</name>
</gene>
<dbReference type="EMBL" id="OV651820">
    <property type="protein sequence ID" value="CAH1113945.1"/>
    <property type="molecule type" value="Genomic_DNA"/>
</dbReference>
<dbReference type="Pfam" id="PF05699">
    <property type="entry name" value="Dimer_Tnp_hAT"/>
    <property type="match status" value="1"/>
</dbReference>
<dbReference type="GO" id="GO:0046983">
    <property type="term" value="F:protein dimerization activity"/>
    <property type="evidence" value="ECO:0007669"/>
    <property type="project" value="InterPro"/>
</dbReference>
<keyword evidence="3" id="KW-1185">Reference proteome</keyword>
<protein>
    <recommendedName>
        <fullName evidence="1">HAT C-terminal dimerisation domain-containing protein</fullName>
    </recommendedName>
</protein>
<dbReference type="SUPFAM" id="SSF53098">
    <property type="entry name" value="Ribonuclease H-like"/>
    <property type="match status" value="1"/>
</dbReference>
<proteinExistence type="predicted"/>
<sequence>MLTKNLGDKPFCIPLSVPEFQTDSRPIEAFRIFLNLRGTCRFQSSKRVNAYTCVSEYSFRNERCNALFEEDEVPDEVDAPGEKAASLWRHHDTLIKENRPQVHSNDKAAEITFYLNQPVEDLNKTNPIKFWNSQMFVNLRKITVRYFCITATSVPSERLFSEAGQILTEDRSRLTPERFDRLLFLNCLEREDWCLD</sequence>
<evidence type="ECO:0000313" key="2">
    <source>
        <dbReference type="EMBL" id="CAH1113945.1"/>
    </source>
</evidence>
<dbReference type="InterPro" id="IPR012337">
    <property type="entry name" value="RNaseH-like_sf"/>
</dbReference>
<name>A0A9P0GFH4_9CUCU</name>
<organism evidence="2 3">
    <name type="scientific">Psylliodes chrysocephalus</name>
    <dbReference type="NCBI Taxonomy" id="3402493"/>
    <lineage>
        <taxon>Eukaryota</taxon>
        <taxon>Metazoa</taxon>
        <taxon>Ecdysozoa</taxon>
        <taxon>Arthropoda</taxon>
        <taxon>Hexapoda</taxon>
        <taxon>Insecta</taxon>
        <taxon>Pterygota</taxon>
        <taxon>Neoptera</taxon>
        <taxon>Endopterygota</taxon>
        <taxon>Coleoptera</taxon>
        <taxon>Polyphaga</taxon>
        <taxon>Cucujiformia</taxon>
        <taxon>Chrysomeloidea</taxon>
        <taxon>Chrysomelidae</taxon>
        <taxon>Galerucinae</taxon>
        <taxon>Alticini</taxon>
        <taxon>Psylliodes</taxon>
    </lineage>
</organism>
<evidence type="ECO:0000313" key="3">
    <source>
        <dbReference type="Proteomes" id="UP001153636"/>
    </source>
</evidence>
<dbReference type="Proteomes" id="UP001153636">
    <property type="component" value="Chromosome 8"/>
</dbReference>
<dbReference type="PANTHER" id="PTHR47611">
    <property type="entry name" value="HAT DIMERISATION DOMAIN, C-TERMINAL"/>
    <property type="match status" value="1"/>
</dbReference>
<dbReference type="InterPro" id="IPR008906">
    <property type="entry name" value="HATC_C_dom"/>
</dbReference>
<accession>A0A9P0GFH4</accession>
<evidence type="ECO:0000259" key="1">
    <source>
        <dbReference type="Pfam" id="PF05699"/>
    </source>
</evidence>
<feature type="domain" description="HAT C-terminal dimerisation" evidence="1">
    <location>
        <begin position="110"/>
        <end position="186"/>
    </location>
</feature>